<comment type="caution">
    <text evidence="3">The sequence shown here is derived from an EMBL/GenBank/DDBJ whole genome shotgun (WGS) entry which is preliminary data.</text>
</comment>
<dbReference type="InterPro" id="IPR045679">
    <property type="entry name" value="DUF6199"/>
</dbReference>
<keyword evidence="1" id="KW-0812">Transmembrane</keyword>
<evidence type="ECO:0000256" key="1">
    <source>
        <dbReference type="SAM" id="Phobius"/>
    </source>
</evidence>
<evidence type="ECO:0000313" key="3">
    <source>
        <dbReference type="EMBL" id="NOU78397.1"/>
    </source>
</evidence>
<proteinExistence type="predicted"/>
<reference evidence="3 4" key="1">
    <citation type="submission" date="2019-10" db="EMBL/GenBank/DDBJ databases">
        <title>Description of Paenibacillus terricola sp. nov.</title>
        <authorList>
            <person name="Carlier A."/>
            <person name="Qi S."/>
        </authorList>
    </citation>
    <scope>NUCLEOTIDE SEQUENCE [LARGE SCALE GENOMIC DNA]</scope>
    <source>
        <strain evidence="3 4">LMG 31459</strain>
    </source>
</reference>
<evidence type="ECO:0000259" key="2">
    <source>
        <dbReference type="Pfam" id="PF19701"/>
    </source>
</evidence>
<keyword evidence="1" id="KW-1133">Transmembrane helix</keyword>
<evidence type="ECO:0000313" key="4">
    <source>
        <dbReference type="Proteomes" id="UP000596857"/>
    </source>
</evidence>
<dbReference type="RefSeq" id="WP_076245371.1">
    <property type="nucleotide sequence ID" value="NZ_WHOB01000018.1"/>
</dbReference>
<protein>
    <recommendedName>
        <fullName evidence="2">DUF6199 domain-containing protein</fullName>
    </recommendedName>
</protein>
<gene>
    <name evidence="3" type="ORF">GC101_05835</name>
</gene>
<sequence length="64" mass="7420">MVGFAILFIALSLINIFFPSLGWYTRYGWMVKGDSEPSKAYLVISRVSSIIMLLLFFIFFFPML</sequence>
<accession>A0ABX1YBV1</accession>
<feature type="transmembrane region" description="Helical" evidence="1">
    <location>
        <begin position="6"/>
        <end position="29"/>
    </location>
</feature>
<organism evidence="3 4">
    <name type="scientific">Paenibacillus phytohabitans</name>
    <dbReference type="NCBI Taxonomy" id="2654978"/>
    <lineage>
        <taxon>Bacteria</taxon>
        <taxon>Bacillati</taxon>
        <taxon>Bacillota</taxon>
        <taxon>Bacilli</taxon>
        <taxon>Bacillales</taxon>
        <taxon>Paenibacillaceae</taxon>
        <taxon>Paenibacillus</taxon>
    </lineage>
</organism>
<feature type="transmembrane region" description="Helical" evidence="1">
    <location>
        <begin position="41"/>
        <end position="61"/>
    </location>
</feature>
<dbReference type="EMBL" id="WHOB01000018">
    <property type="protein sequence ID" value="NOU78397.1"/>
    <property type="molecule type" value="Genomic_DNA"/>
</dbReference>
<keyword evidence="4" id="KW-1185">Reference proteome</keyword>
<feature type="domain" description="DUF6199" evidence="2">
    <location>
        <begin position="4"/>
        <end position="61"/>
    </location>
</feature>
<name>A0ABX1YBV1_9BACL</name>
<keyword evidence="1" id="KW-0472">Membrane</keyword>
<dbReference type="Proteomes" id="UP000596857">
    <property type="component" value="Unassembled WGS sequence"/>
</dbReference>
<dbReference type="Pfam" id="PF19701">
    <property type="entry name" value="DUF6199"/>
    <property type="match status" value="1"/>
</dbReference>